<gene>
    <name evidence="1" type="ORF">IC776_02775</name>
</gene>
<evidence type="ECO:0000313" key="2">
    <source>
        <dbReference type="Proteomes" id="UP000516666"/>
    </source>
</evidence>
<evidence type="ECO:0000313" key="1">
    <source>
        <dbReference type="EMBL" id="QNX72842.1"/>
    </source>
</evidence>
<organism evidence="1 2">
    <name type="scientific">Acinetobacter seifertii</name>
    <dbReference type="NCBI Taxonomy" id="1530123"/>
    <lineage>
        <taxon>Bacteria</taxon>
        <taxon>Pseudomonadati</taxon>
        <taxon>Pseudomonadota</taxon>
        <taxon>Gammaproteobacteria</taxon>
        <taxon>Moraxellales</taxon>
        <taxon>Moraxellaceae</taxon>
        <taxon>Acinetobacter</taxon>
        <taxon>Acinetobacter calcoaceticus/baumannii complex</taxon>
    </lineage>
</organism>
<dbReference type="Proteomes" id="UP000516666">
    <property type="component" value="Chromosome"/>
</dbReference>
<reference evidence="2" key="1">
    <citation type="submission" date="2020-09" db="EMBL/GenBank/DDBJ databases">
        <title>Clinical and molecular characterization of Acinetobacter seifertii in Taiwan.</title>
        <authorList>
            <person name="Li L.-H."/>
            <person name="Yang Y.-S."/>
            <person name="Sun J.-R."/>
            <person name="Huang T.-W."/>
            <person name="Huang W.-C."/>
            <person name="Wang Y.-C."/>
            <person name="Kuo T.-H."/>
            <person name="Kuo S.-C."/>
            <person name="Chen T.-L."/>
        </authorList>
    </citation>
    <scope>NUCLEOTIDE SEQUENCE [LARGE SCALE GENOMIC DNA]</scope>
    <source>
        <strain evidence="2">AS39</strain>
    </source>
</reference>
<accession>A0A7H2V909</accession>
<name>A0A7H2V909_9GAMM</name>
<dbReference type="AlphaFoldDB" id="A0A7H2V909"/>
<protein>
    <submittedName>
        <fullName evidence="1">Uncharacterized protein</fullName>
    </submittedName>
</protein>
<dbReference type="EMBL" id="CP061646">
    <property type="protein sequence ID" value="QNX72842.1"/>
    <property type="molecule type" value="Genomic_DNA"/>
</dbReference>
<proteinExistence type="predicted"/>
<reference evidence="1 2" key="2">
    <citation type="submission" date="2020-09" db="EMBL/GenBank/DDBJ databases">
        <authorList>
            <person name="Chen F.-J."/>
            <person name="Lee Y.-T."/>
        </authorList>
    </citation>
    <scope>NUCLEOTIDE SEQUENCE [LARGE SCALE GENOMIC DNA]</scope>
    <source>
        <strain evidence="1 2">AS39</strain>
    </source>
</reference>
<dbReference type="RefSeq" id="WP_191012594.1">
    <property type="nucleotide sequence ID" value="NZ_CP061646.1"/>
</dbReference>
<sequence length="64" mass="7529">MSQANIQTKENRTEGSMVRFTTNQWKHLKKLAFDNEKQPAVLIREAFFKVYPELESVDAENIEK</sequence>